<reference evidence="3" key="1">
    <citation type="journal article" date="2019" name="Plant Biotechnol. J.">
        <title>Genome sequencing of the Australian wild diploid species Gossypium australe highlights disease resistance and delayed gland morphogenesis.</title>
        <authorList>
            <person name="Cai Y."/>
            <person name="Cai X."/>
            <person name="Wang Q."/>
            <person name="Wang P."/>
            <person name="Zhang Y."/>
            <person name="Cai C."/>
            <person name="Xu Y."/>
            <person name="Wang K."/>
            <person name="Zhou Z."/>
            <person name="Wang C."/>
            <person name="Geng S."/>
            <person name="Li B."/>
            <person name="Dong Q."/>
            <person name="Hou Y."/>
            <person name="Wang H."/>
            <person name="Ai P."/>
            <person name="Liu Z."/>
            <person name="Yi F."/>
            <person name="Sun M."/>
            <person name="An G."/>
            <person name="Cheng J."/>
            <person name="Zhang Y."/>
            <person name="Shi Q."/>
            <person name="Xie Y."/>
            <person name="Shi X."/>
            <person name="Chang Y."/>
            <person name="Huang F."/>
            <person name="Chen Y."/>
            <person name="Hong S."/>
            <person name="Mi L."/>
            <person name="Sun Q."/>
            <person name="Zhang L."/>
            <person name="Zhou B."/>
            <person name="Peng R."/>
            <person name="Zhang X."/>
            <person name="Liu F."/>
        </authorList>
    </citation>
    <scope>NUCLEOTIDE SEQUENCE [LARGE SCALE GENOMIC DNA]</scope>
    <source>
        <strain evidence="3">cv. PA1801</strain>
    </source>
</reference>
<dbReference type="AlphaFoldDB" id="A0A5B6UZ66"/>
<keyword evidence="2" id="KW-0808">Transferase</keyword>
<name>A0A5B6UZ66_9ROSI</name>
<keyword evidence="2" id="KW-0489">Methyltransferase</keyword>
<organism evidence="2 3">
    <name type="scientific">Gossypium australe</name>
    <dbReference type="NCBI Taxonomy" id="47621"/>
    <lineage>
        <taxon>Eukaryota</taxon>
        <taxon>Viridiplantae</taxon>
        <taxon>Streptophyta</taxon>
        <taxon>Embryophyta</taxon>
        <taxon>Tracheophyta</taxon>
        <taxon>Spermatophyta</taxon>
        <taxon>Magnoliopsida</taxon>
        <taxon>eudicotyledons</taxon>
        <taxon>Gunneridae</taxon>
        <taxon>Pentapetalae</taxon>
        <taxon>rosids</taxon>
        <taxon>malvids</taxon>
        <taxon>Malvales</taxon>
        <taxon>Malvaceae</taxon>
        <taxon>Malvoideae</taxon>
        <taxon>Gossypium</taxon>
    </lineage>
</organism>
<evidence type="ECO:0000256" key="1">
    <source>
        <dbReference type="SAM" id="MobiDB-lite"/>
    </source>
</evidence>
<dbReference type="GO" id="GO:0032259">
    <property type="term" value="P:methylation"/>
    <property type="evidence" value="ECO:0007669"/>
    <property type="project" value="UniProtKB-KW"/>
</dbReference>
<evidence type="ECO:0000313" key="3">
    <source>
        <dbReference type="Proteomes" id="UP000325315"/>
    </source>
</evidence>
<feature type="compositionally biased region" description="Basic and acidic residues" evidence="1">
    <location>
        <begin position="78"/>
        <end position="92"/>
    </location>
</feature>
<evidence type="ECO:0000313" key="2">
    <source>
        <dbReference type="EMBL" id="KAA3462132.1"/>
    </source>
</evidence>
<dbReference type="GO" id="GO:0008168">
    <property type="term" value="F:methyltransferase activity"/>
    <property type="evidence" value="ECO:0007669"/>
    <property type="project" value="UniProtKB-KW"/>
</dbReference>
<sequence length="467" mass="53581">MEKKPNESFRQYAQSWREVATQVQPPLLEKETTMLFINTLKAPFINHMLGSATKSFLDTVMSGEMIENTIRCRKIETEESTKRSAPRKRENEVNNVGTYNRSYSKVVTVNQSRTATIGHQGQPRQESNTRRNTEKLQFTPIPMTYKELYQSLFDAHVVSPFYLKPMQPPTPSGGKYDSQEYGEENQDECCRSKNPVEKSLEENGRKRVNHTRLEEHVSRSMELFNHLTTKNQRSWSKNCTRVVIRKPVAFPYKDSKRVPWNYDCNVTNPGELGSVSTSEESQDVGFYTCSRRHYDAPNTKAEPVKWKSLVIEQMKEKPKLPVNEMVACGQLSHEYMLKHSESIRRHRKEAGAVPSSLHQKLKLVMEGRLITINVEEDIIASVTSNAPYIEVDGEVIECSFRSLEFVNATFIVEGSKIPMPKISKITRMSLQQIVGKRTSLGRRLGKYLHGRVEVPILTNKQDRFGLG</sequence>
<gene>
    <name evidence="2" type="ORF">EPI10_028648</name>
</gene>
<protein>
    <submittedName>
        <fullName evidence="2">Trans-resveratrol di-O-methyltransferase-like</fullName>
    </submittedName>
</protein>
<proteinExistence type="predicted"/>
<comment type="caution">
    <text evidence="2">The sequence shown here is derived from an EMBL/GenBank/DDBJ whole genome shotgun (WGS) entry which is preliminary data.</text>
</comment>
<accession>A0A5B6UZ66</accession>
<dbReference type="EMBL" id="SMMG02000009">
    <property type="protein sequence ID" value="KAA3462132.1"/>
    <property type="molecule type" value="Genomic_DNA"/>
</dbReference>
<dbReference type="PANTHER" id="PTHR32108">
    <property type="entry name" value="DNA-DIRECTED RNA POLYMERASE SUBUNIT ALPHA"/>
    <property type="match status" value="1"/>
</dbReference>
<dbReference type="Proteomes" id="UP000325315">
    <property type="component" value="Unassembled WGS sequence"/>
</dbReference>
<dbReference type="PANTHER" id="PTHR32108:SF5">
    <property type="entry name" value="DYNACTIN SUBUNIT 1-LIKE"/>
    <property type="match status" value="1"/>
</dbReference>
<feature type="region of interest" description="Disordered" evidence="1">
    <location>
        <begin position="78"/>
        <end position="97"/>
    </location>
</feature>
<keyword evidence="3" id="KW-1185">Reference proteome</keyword>